<evidence type="ECO:0000313" key="12">
    <source>
        <dbReference type="Proteomes" id="UP000664288"/>
    </source>
</evidence>
<comment type="similarity">
    <text evidence="8 9">Belongs to the TRAP transporter small permease family.</text>
</comment>
<evidence type="ECO:0000256" key="4">
    <source>
        <dbReference type="ARBA" id="ARBA00022519"/>
    </source>
</evidence>
<keyword evidence="5 9" id="KW-0812">Transmembrane</keyword>
<evidence type="ECO:0000256" key="8">
    <source>
        <dbReference type="ARBA" id="ARBA00038436"/>
    </source>
</evidence>
<dbReference type="Pfam" id="PF04290">
    <property type="entry name" value="DctQ"/>
    <property type="match status" value="1"/>
</dbReference>
<evidence type="ECO:0000256" key="7">
    <source>
        <dbReference type="ARBA" id="ARBA00023136"/>
    </source>
</evidence>
<evidence type="ECO:0000256" key="6">
    <source>
        <dbReference type="ARBA" id="ARBA00022989"/>
    </source>
</evidence>
<accession>A0ABS3J4R5</accession>
<keyword evidence="7 9" id="KW-0472">Membrane</keyword>
<protein>
    <recommendedName>
        <fullName evidence="9">TRAP transporter small permease protein</fullName>
    </recommendedName>
</protein>
<comment type="subunit">
    <text evidence="9">The complex comprises the extracytoplasmic solute receptor protein and the two transmembrane proteins.</text>
</comment>
<dbReference type="InterPro" id="IPR055348">
    <property type="entry name" value="DctQ"/>
</dbReference>
<reference evidence="11 12" key="1">
    <citation type="submission" date="2021-03" db="EMBL/GenBank/DDBJ databases">
        <title>Whole genome sequence of Jiella sp. MQZ13P-4.</title>
        <authorList>
            <person name="Tuo L."/>
        </authorList>
    </citation>
    <scope>NUCLEOTIDE SEQUENCE [LARGE SCALE GENOMIC DNA]</scope>
    <source>
        <strain evidence="11 12">MQZ13P-4</strain>
    </source>
</reference>
<feature type="transmembrane region" description="Helical" evidence="9">
    <location>
        <begin position="41"/>
        <end position="64"/>
    </location>
</feature>
<comment type="subcellular location">
    <subcellularLocation>
        <location evidence="1 9">Cell inner membrane</location>
        <topology evidence="1 9">Multi-pass membrane protein</topology>
    </subcellularLocation>
</comment>
<keyword evidence="4 9" id="KW-0997">Cell inner membrane</keyword>
<organism evidence="11 12">
    <name type="scientific">Jiella sonneratiae</name>
    <dbReference type="NCBI Taxonomy" id="2816856"/>
    <lineage>
        <taxon>Bacteria</taxon>
        <taxon>Pseudomonadati</taxon>
        <taxon>Pseudomonadota</taxon>
        <taxon>Alphaproteobacteria</taxon>
        <taxon>Hyphomicrobiales</taxon>
        <taxon>Aurantimonadaceae</taxon>
        <taxon>Jiella</taxon>
    </lineage>
</organism>
<evidence type="ECO:0000259" key="10">
    <source>
        <dbReference type="Pfam" id="PF04290"/>
    </source>
</evidence>
<evidence type="ECO:0000256" key="3">
    <source>
        <dbReference type="ARBA" id="ARBA00022475"/>
    </source>
</evidence>
<dbReference type="EMBL" id="JAFMPY010000013">
    <property type="protein sequence ID" value="MBO0904674.1"/>
    <property type="molecule type" value="Genomic_DNA"/>
</dbReference>
<comment type="function">
    <text evidence="9">Part of the tripartite ATP-independent periplasmic (TRAP) transport system.</text>
</comment>
<name>A0ABS3J4R5_9HYPH</name>
<feature type="transmembrane region" description="Helical" evidence="9">
    <location>
        <begin position="167"/>
        <end position="188"/>
    </location>
</feature>
<keyword evidence="12" id="KW-1185">Reference proteome</keyword>
<feature type="domain" description="Tripartite ATP-independent periplasmic transporters DctQ component" evidence="10">
    <location>
        <begin position="51"/>
        <end position="171"/>
    </location>
</feature>
<dbReference type="RefSeq" id="WP_207351310.1">
    <property type="nucleotide sequence ID" value="NZ_JAFMPY010000013.1"/>
</dbReference>
<gene>
    <name evidence="11" type="ORF">J1C47_13580</name>
</gene>
<evidence type="ECO:0000313" key="11">
    <source>
        <dbReference type="EMBL" id="MBO0904674.1"/>
    </source>
</evidence>
<comment type="caution">
    <text evidence="11">The sequence shown here is derived from an EMBL/GenBank/DDBJ whole genome shotgun (WGS) entry which is preliminary data.</text>
</comment>
<keyword evidence="3" id="KW-1003">Cell membrane</keyword>
<proteinExistence type="inferred from homology"/>
<keyword evidence="2 9" id="KW-0813">Transport</keyword>
<dbReference type="PANTHER" id="PTHR35011">
    <property type="entry name" value="2,3-DIKETO-L-GULONATE TRAP TRANSPORTER SMALL PERMEASE PROTEIN YIAM"/>
    <property type="match status" value="1"/>
</dbReference>
<evidence type="ECO:0000256" key="1">
    <source>
        <dbReference type="ARBA" id="ARBA00004429"/>
    </source>
</evidence>
<sequence length="192" mass="21295">MSHDLPSDADVDQALAEHALADESAVAEAGLLGRLIEKGGVFVASLFVVSAAIIIYEIFMRYVLNEPTLWVTETTIFLCAVAFIYGGLYCVARDRHIRVVLLYDFLPPAWRRVFDVAISALCLISACFFAWASWTMVEKSWWAPTGALRLEGTGSAWNPPTPALMKGFLMLVMITMAIQFVILAVNYARRGR</sequence>
<evidence type="ECO:0000256" key="5">
    <source>
        <dbReference type="ARBA" id="ARBA00022692"/>
    </source>
</evidence>
<dbReference type="Proteomes" id="UP000664288">
    <property type="component" value="Unassembled WGS sequence"/>
</dbReference>
<evidence type="ECO:0000256" key="2">
    <source>
        <dbReference type="ARBA" id="ARBA00022448"/>
    </source>
</evidence>
<evidence type="ECO:0000256" key="9">
    <source>
        <dbReference type="RuleBase" id="RU369079"/>
    </source>
</evidence>
<feature type="transmembrane region" description="Helical" evidence="9">
    <location>
        <begin position="70"/>
        <end position="92"/>
    </location>
</feature>
<keyword evidence="6 9" id="KW-1133">Transmembrane helix</keyword>
<dbReference type="InterPro" id="IPR007387">
    <property type="entry name" value="TRAP_DctQ"/>
</dbReference>
<feature type="transmembrane region" description="Helical" evidence="9">
    <location>
        <begin position="113"/>
        <end position="134"/>
    </location>
</feature>